<evidence type="ECO:0000313" key="3">
    <source>
        <dbReference type="Proteomes" id="UP001107961"/>
    </source>
</evidence>
<dbReference type="RefSeq" id="WP_145953589.1">
    <property type="nucleotide sequence ID" value="NZ_CP012331.1"/>
</dbReference>
<keyword evidence="3" id="KW-1185">Reference proteome</keyword>
<keyword evidence="1" id="KW-0732">Signal</keyword>
<feature type="signal peptide" evidence="1">
    <location>
        <begin position="1"/>
        <end position="27"/>
    </location>
</feature>
<dbReference type="EMBL" id="JAJVKT010000007">
    <property type="protein sequence ID" value="MCE7508459.1"/>
    <property type="molecule type" value="Genomic_DNA"/>
</dbReference>
<accession>A0A9Q3W4L5</accession>
<dbReference type="Proteomes" id="UP001107961">
    <property type="component" value="Unassembled WGS sequence"/>
</dbReference>
<evidence type="ECO:0000313" key="2">
    <source>
        <dbReference type="EMBL" id="MCE7508459.1"/>
    </source>
</evidence>
<reference evidence="2" key="1">
    <citation type="submission" date="2022-01" db="EMBL/GenBank/DDBJ databases">
        <authorList>
            <person name="Karlyshev A.V."/>
            <person name="Jaspars M."/>
        </authorList>
    </citation>
    <scope>NUCLEOTIDE SEQUENCE</scope>
    <source>
        <strain evidence="2">AGSA3-2</strain>
    </source>
</reference>
<organism evidence="2 3">
    <name type="scientific">Alloalcanivorax xenomutans</name>
    <dbReference type="NCBI Taxonomy" id="1094342"/>
    <lineage>
        <taxon>Bacteria</taxon>
        <taxon>Pseudomonadati</taxon>
        <taxon>Pseudomonadota</taxon>
        <taxon>Gammaproteobacteria</taxon>
        <taxon>Oceanospirillales</taxon>
        <taxon>Alcanivoracaceae</taxon>
        <taxon>Alloalcanivorax</taxon>
    </lineage>
</organism>
<protein>
    <recommendedName>
        <fullName evidence="4">Secreted protein</fullName>
    </recommendedName>
</protein>
<comment type="caution">
    <text evidence="2">The sequence shown here is derived from an EMBL/GenBank/DDBJ whole genome shotgun (WGS) entry which is preliminary data.</text>
</comment>
<gene>
    <name evidence="2" type="ORF">LZG35_07395</name>
</gene>
<sequence>MNIKTFKPMMLALAGAVALTGFSSANAAEQYVVYKGNTLLETPSGQQAGCWLTIAGTVDDTGVVTVKAAGARPGDYPTCSGIYLGNIAWTGTMSNTSGAGTIALNTSASIPGAPSTVVPSTGESCGGTVTGISYPGVVTVGGVNIPTSVHITGVSNYGGNCTINTSDPAGLDLKAP</sequence>
<name>A0A9Q3W4L5_9GAMM</name>
<feature type="chain" id="PRO_5040281790" description="Secreted protein" evidence="1">
    <location>
        <begin position="28"/>
        <end position="176"/>
    </location>
</feature>
<dbReference type="AlphaFoldDB" id="A0A9Q3W4L5"/>
<evidence type="ECO:0008006" key="4">
    <source>
        <dbReference type="Google" id="ProtNLM"/>
    </source>
</evidence>
<evidence type="ECO:0000256" key="1">
    <source>
        <dbReference type="SAM" id="SignalP"/>
    </source>
</evidence>
<proteinExistence type="predicted"/>